<evidence type="ECO:0000259" key="6">
    <source>
        <dbReference type="PROSITE" id="PS51349"/>
    </source>
</evidence>
<dbReference type="GO" id="GO:0016491">
    <property type="term" value="F:oxidoreductase activity"/>
    <property type="evidence" value="ECO:0007669"/>
    <property type="project" value="UniProtKB-KW"/>
</dbReference>
<keyword evidence="3" id="KW-0288">FMN</keyword>
<dbReference type="PANTHER" id="PTHR10578">
    <property type="entry name" value="S -2-HYDROXY-ACID OXIDASE-RELATED"/>
    <property type="match status" value="1"/>
</dbReference>
<dbReference type="PANTHER" id="PTHR10578:SF107">
    <property type="entry name" value="2-HYDROXYACID OXIDASE 1"/>
    <property type="match status" value="1"/>
</dbReference>
<protein>
    <submittedName>
        <fullName evidence="7">Alpha-hydroxy acid oxidase</fullName>
        <ecNumber evidence="7">1.-.-.-</ecNumber>
    </submittedName>
</protein>
<dbReference type="InterPro" id="IPR012133">
    <property type="entry name" value="Alpha-hydoxy_acid_DH_FMN"/>
</dbReference>
<sequence length="356" mass="36706">MTWIEELAARADAVLPDYVSRYVHSVAGDGACAREGVEDWDALRLRPSVLRDVSTIRTGVELLGTPVASPIVVAPMAQQVAANPLGEVATARGAAAQGSLLGVSTNTGVRFADIAAEGAPWWYQVYLTADRGITRTLVERAVEAGAAALVLTVDTTSLSVEHPEIHPPNWPDESLRFRTGNLSAAEVEAAGAGLGTNFAVGPDDIGWLASISGLPVLAKGVLTARDARRCVDAGAEGVVVSTHGGRRLGNSVTSASALPEVVAEVGGECEVHVDSGVRGGHHVVAALATGARAVHVGRPVMWGLAAGGAQGVADVLGRFRGELETTLRQLGVASVLDLYPVDVVRRGSAGPHRGGR</sequence>
<organism evidence="7 8">
    <name type="scientific">Kineococcus gynurae</name>
    <dbReference type="NCBI Taxonomy" id="452979"/>
    <lineage>
        <taxon>Bacteria</taxon>
        <taxon>Bacillati</taxon>
        <taxon>Actinomycetota</taxon>
        <taxon>Actinomycetes</taxon>
        <taxon>Kineosporiales</taxon>
        <taxon>Kineosporiaceae</taxon>
        <taxon>Kineococcus</taxon>
    </lineage>
</organism>
<dbReference type="Proteomes" id="UP001589748">
    <property type="component" value="Unassembled WGS sequence"/>
</dbReference>
<evidence type="ECO:0000313" key="7">
    <source>
        <dbReference type="EMBL" id="MFB9376321.1"/>
    </source>
</evidence>
<comment type="caution">
    <text evidence="7">The sequence shown here is derived from an EMBL/GenBank/DDBJ whole genome shotgun (WGS) entry which is preliminary data.</text>
</comment>
<dbReference type="Gene3D" id="3.20.20.70">
    <property type="entry name" value="Aldolase class I"/>
    <property type="match status" value="1"/>
</dbReference>
<dbReference type="Pfam" id="PF01070">
    <property type="entry name" value="FMN_dh"/>
    <property type="match status" value="1"/>
</dbReference>
<gene>
    <name evidence="7" type="ORF">ACFFVI_05010</name>
</gene>
<keyword evidence="8" id="KW-1185">Reference proteome</keyword>
<evidence type="ECO:0000256" key="4">
    <source>
        <dbReference type="ARBA" id="ARBA00023002"/>
    </source>
</evidence>
<reference evidence="7 8" key="1">
    <citation type="submission" date="2024-09" db="EMBL/GenBank/DDBJ databases">
        <authorList>
            <person name="Sun Q."/>
            <person name="Mori K."/>
        </authorList>
    </citation>
    <scope>NUCLEOTIDE SEQUENCE [LARGE SCALE GENOMIC DNA]</scope>
    <source>
        <strain evidence="7 8">TISTR 1856</strain>
    </source>
</reference>
<dbReference type="SUPFAM" id="SSF51395">
    <property type="entry name" value="FMN-linked oxidoreductases"/>
    <property type="match status" value="1"/>
</dbReference>
<keyword evidence="2" id="KW-0285">Flavoprotein</keyword>
<accession>A0ABV5LQI5</accession>
<dbReference type="PROSITE" id="PS51349">
    <property type="entry name" value="FMN_HYDROXY_ACID_DH_2"/>
    <property type="match status" value="1"/>
</dbReference>
<dbReference type="EMBL" id="JBHMDM010000003">
    <property type="protein sequence ID" value="MFB9376321.1"/>
    <property type="molecule type" value="Genomic_DNA"/>
</dbReference>
<dbReference type="PIRSF" id="PIRSF000138">
    <property type="entry name" value="Al-hdrx_acd_dh"/>
    <property type="match status" value="1"/>
</dbReference>
<dbReference type="InterPro" id="IPR037396">
    <property type="entry name" value="FMN_HAD"/>
</dbReference>
<keyword evidence="4 7" id="KW-0560">Oxidoreductase</keyword>
<proteinExistence type="inferred from homology"/>
<evidence type="ECO:0000313" key="8">
    <source>
        <dbReference type="Proteomes" id="UP001589748"/>
    </source>
</evidence>
<comment type="cofactor">
    <cofactor evidence="1">
        <name>FMN</name>
        <dbReference type="ChEBI" id="CHEBI:58210"/>
    </cofactor>
</comment>
<dbReference type="EC" id="1.-.-.-" evidence="7"/>
<dbReference type="InterPro" id="IPR000262">
    <property type="entry name" value="FMN-dep_DH"/>
</dbReference>
<evidence type="ECO:0000256" key="3">
    <source>
        <dbReference type="ARBA" id="ARBA00022643"/>
    </source>
</evidence>
<name>A0ABV5LQI5_9ACTN</name>
<evidence type="ECO:0000256" key="1">
    <source>
        <dbReference type="ARBA" id="ARBA00001917"/>
    </source>
</evidence>
<dbReference type="CDD" id="cd02809">
    <property type="entry name" value="alpha_hydroxyacid_oxid_FMN"/>
    <property type="match status" value="1"/>
</dbReference>
<comment type="similarity">
    <text evidence="5">Belongs to the FMN-dependent alpha-hydroxy acid dehydrogenase family.</text>
</comment>
<dbReference type="RefSeq" id="WP_380138521.1">
    <property type="nucleotide sequence ID" value="NZ_JBHLUI010000009.1"/>
</dbReference>
<feature type="domain" description="FMN hydroxy acid dehydrogenase" evidence="6">
    <location>
        <begin position="1"/>
        <end position="348"/>
    </location>
</feature>
<evidence type="ECO:0000256" key="5">
    <source>
        <dbReference type="ARBA" id="ARBA00024042"/>
    </source>
</evidence>
<evidence type="ECO:0000256" key="2">
    <source>
        <dbReference type="ARBA" id="ARBA00022630"/>
    </source>
</evidence>
<dbReference type="InterPro" id="IPR013785">
    <property type="entry name" value="Aldolase_TIM"/>
</dbReference>